<feature type="region of interest" description="Disordered" evidence="4">
    <location>
        <begin position="1"/>
        <end position="53"/>
    </location>
</feature>
<evidence type="ECO:0000256" key="2">
    <source>
        <dbReference type="ARBA" id="ARBA00022980"/>
    </source>
</evidence>
<dbReference type="InterPro" id="IPR005756">
    <property type="entry name" value="Ribosomal_uL24_euk/arc"/>
</dbReference>
<dbReference type="GO" id="GO:0003735">
    <property type="term" value="F:structural constituent of ribosome"/>
    <property type="evidence" value="ECO:0007669"/>
    <property type="project" value="InterPro"/>
</dbReference>
<dbReference type="FunFam" id="2.30.30.30:FF:000009">
    <property type="entry name" value="60S ribosomal protein L26"/>
    <property type="match status" value="1"/>
</dbReference>
<evidence type="ECO:0000313" key="7">
    <source>
        <dbReference type="Proteomes" id="UP000030816"/>
    </source>
</evidence>
<dbReference type="Gene3D" id="2.30.30.30">
    <property type="match status" value="2"/>
</dbReference>
<dbReference type="NCBIfam" id="TIGR01080">
    <property type="entry name" value="rplX_A_E"/>
    <property type="match status" value="1"/>
</dbReference>
<dbReference type="InterPro" id="IPR041988">
    <property type="entry name" value="Ribosomal_uL24_KOW"/>
</dbReference>
<sequence length="183" mass="20081">MAKVSSKQPPPLGQSTTIAHAPHSAVSSSRRKSRAAHFKAPSSQRRVIMSAPLSKELREKYNVGLSLSQTNNPPSKRSRANLTPSPSPPLQVRSIPVRKDDEVTIVRGTNKGREGKVTSVYRLKYVIHVERVTRDKASGQSVPLGIHPSNVVITKLKLDKDREDILARSKVGRELRANNVVSA</sequence>
<comment type="similarity">
    <text evidence="1">Belongs to the universal ribosomal protein uL24 family.</text>
</comment>
<keyword evidence="3" id="KW-0687">Ribonucleoprotein</keyword>
<dbReference type="InterPro" id="IPR005824">
    <property type="entry name" value="KOW"/>
</dbReference>
<dbReference type="Proteomes" id="UP000030816">
    <property type="component" value="Unassembled WGS sequence"/>
</dbReference>
<dbReference type="GO" id="GO:0006412">
    <property type="term" value="P:translation"/>
    <property type="evidence" value="ECO:0007669"/>
    <property type="project" value="InterPro"/>
</dbReference>
<dbReference type="EMBL" id="AZHE01000005">
    <property type="protein sequence ID" value="KHN99197.1"/>
    <property type="molecule type" value="Genomic_DNA"/>
</dbReference>
<dbReference type="InterPro" id="IPR005825">
    <property type="entry name" value="Ribosomal_uL24_CS"/>
</dbReference>
<dbReference type="OrthoDB" id="1688503at2759"/>
<dbReference type="CDD" id="cd06089">
    <property type="entry name" value="KOW_RPL26"/>
    <property type="match status" value="1"/>
</dbReference>
<dbReference type="SMART" id="SM00739">
    <property type="entry name" value="KOW"/>
    <property type="match status" value="1"/>
</dbReference>
<dbReference type="GO" id="GO:0003723">
    <property type="term" value="F:RNA binding"/>
    <property type="evidence" value="ECO:0007669"/>
    <property type="project" value="InterPro"/>
</dbReference>
<dbReference type="STRING" id="1081103.A0A0B2X0K7"/>
<dbReference type="HOGENOM" id="CLU_093240_0_1_1"/>
<feature type="domain" description="KOW" evidence="5">
    <location>
        <begin position="96"/>
        <end position="123"/>
    </location>
</feature>
<evidence type="ECO:0000256" key="4">
    <source>
        <dbReference type="SAM" id="MobiDB-lite"/>
    </source>
</evidence>
<evidence type="ECO:0000259" key="5">
    <source>
        <dbReference type="SMART" id="SM00739"/>
    </source>
</evidence>
<evidence type="ECO:0000256" key="1">
    <source>
        <dbReference type="ARBA" id="ARBA00010618"/>
    </source>
</evidence>
<accession>A0A0B2X0K7</accession>
<feature type="compositionally biased region" description="Polar residues" evidence="4">
    <location>
        <begin position="66"/>
        <end position="84"/>
    </location>
</feature>
<comment type="caution">
    <text evidence="6">The sequence shown here is derived from an EMBL/GenBank/DDBJ whole genome shotgun (WGS) entry which is preliminary data.</text>
</comment>
<gene>
    <name evidence="6" type="ORF">MAM_02895</name>
</gene>
<keyword evidence="7" id="KW-1185">Reference proteome</keyword>
<dbReference type="GeneID" id="63737350"/>
<proteinExistence type="inferred from homology"/>
<name>A0A0B2X0K7_METAS</name>
<keyword evidence="2 6" id="KW-0689">Ribosomal protein</keyword>
<feature type="region of interest" description="Disordered" evidence="4">
    <location>
        <begin position="66"/>
        <end position="92"/>
    </location>
</feature>
<protein>
    <submittedName>
        <fullName evidence="6">Ribosomal protein L26/L24P, eukaryotic/archaeal</fullName>
    </submittedName>
</protein>
<organism evidence="6 7">
    <name type="scientific">Metarhizium album (strain ARSEF 1941)</name>
    <dbReference type="NCBI Taxonomy" id="1081103"/>
    <lineage>
        <taxon>Eukaryota</taxon>
        <taxon>Fungi</taxon>
        <taxon>Dikarya</taxon>
        <taxon>Ascomycota</taxon>
        <taxon>Pezizomycotina</taxon>
        <taxon>Sordariomycetes</taxon>
        <taxon>Hypocreomycetidae</taxon>
        <taxon>Hypocreales</taxon>
        <taxon>Clavicipitaceae</taxon>
        <taxon>Metarhizium</taxon>
    </lineage>
</organism>
<dbReference type="Pfam" id="PF16906">
    <property type="entry name" value="Ribosomal_L26"/>
    <property type="match status" value="1"/>
</dbReference>
<dbReference type="PROSITE" id="PS01108">
    <property type="entry name" value="RIBOSOMAL_L24"/>
    <property type="match status" value="1"/>
</dbReference>
<evidence type="ECO:0000313" key="6">
    <source>
        <dbReference type="EMBL" id="KHN99197.1"/>
    </source>
</evidence>
<dbReference type="GO" id="GO:0015934">
    <property type="term" value="C:large ribosomal subunit"/>
    <property type="evidence" value="ECO:0007669"/>
    <property type="project" value="InterPro"/>
</dbReference>
<evidence type="ECO:0000256" key="3">
    <source>
        <dbReference type="ARBA" id="ARBA00023274"/>
    </source>
</evidence>
<dbReference type="InterPro" id="IPR008991">
    <property type="entry name" value="Translation_prot_SH3-like_sf"/>
</dbReference>
<dbReference type="Pfam" id="PF00467">
    <property type="entry name" value="KOW"/>
    <property type="match status" value="1"/>
</dbReference>
<dbReference type="InterPro" id="IPR014722">
    <property type="entry name" value="Rib_uL2_dom2"/>
</dbReference>
<dbReference type="RefSeq" id="XP_040680263.1">
    <property type="nucleotide sequence ID" value="XM_040821694.1"/>
</dbReference>
<dbReference type="AlphaFoldDB" id="A0A0B2X0K7"/>
<dbReference type="PANTHER" id="PTHR11143">
    <property type="entry name" value="60S RIBOSOMAL PROTEIN L26 FAMILY MEMBER"/>
    <property type="match status" value="1"/>
</dbReference>
<reference evidence="6 7" key="1">
    <citation type="journal article" date="2014" name="Proc. Natl. Acad. Sci. U.S.A.">
        <title>Trajectory and genomic determinants of fungal-pathogen speciation and host adaptation.</title>
        <authorList>
            <person name="Hu X."/>
            <person name="Xiao G."/>
            <person name="Zheng P."/>
            <person name="Shang Y."/>
            <person name="Su Y."/>
            <person name="Zhang X."/>
            <person name="Liu X."/>
            <person name="Zhan S."/>
            <person name="St Leger R.J."/>
            <person name="Wang C."/>
        </authorList>
    </citation>
    <scope>NUCLEOTIDE SEQUENCE [LARGE SCALE GENOMIC DNA]</scope>
    <source>
        <strain evidence="6 7">ARSEF 1941</strain>
    </source>
</reference>
<dbReference type="SUPFAM" id="SSF50104">
    <property type="entry name" value="Translation proteins SH3-like domain"/>
    <property type="match status" value="2"/>
</dbReference>